<dbReference type="InterPro" id="IPR027434">
    <property type="entry name" value="Homing_endonucl"/>
</dbReference>
<keyword evidence="2" id="KW-0496">Mitochondrion</keyword>
<sequence>MLKIPRDFLSMFVGLIDGDGYIAITKTPKNYIRIDLVISLDTRDLDLINYIHSVLKIGRVNKYPKTHLVKLTIPRTELQTILFPLLIYHNLYFLTDVRRAQFDKAIFILQNNIKKYSELPDKYLVINKLPETAEDYCKLDLFPNWIVGFTIAEGSFYMKNNNDICFSLKQKTHKLLFESFKINFDTQVSIDNSDNYSKFMVSSIKDIENVVKFFSFSNLHPLIGYKLTQYNNWIEKIKKSPRYKHIKLP</sequence>
<dbReference type="Gene3D" id="3.10.28.10">
    <property type="entry name" value="Homing endonucleases"/>
    <property type="match status" value="2"/>
</dbReference>
<dbReference type="InterPro" id="IPR051289">
    <property type="entry name" value="LAGLIDADG_Endonuclease"/>
</dbReference>
<keyword evidence="2" id="KW-0378">Hydrolase</keyword>
<keyword evidence="2" id="KW-0255">Endonuclease</keyword>
<evidence type="ECO:0000259" key="1">
    <source>
        <dbReference type="Pfam" id="PF00961"/>
    </source>
</evidence>
<reference evidence="2" key="1">
    <citation type="submission" date="2014-08" db="EMBL/GenBank/DDBJ databases">
        <title>Complete mtDNA Sequence of the Mucoralean Fusion Parasite Parasitella parasitica.</title>
        <authorList>
            <person name="Ellenberger S."/>
            <person name="Burmester A."/>
            <person name="Wostemeyer J."/>
        </authorList>
    </citation>
    <scope>NUCLEOTIDE SEQUENCE</scope>
    <source>
        <strain evidence="2">CBS 412.66</strain>
    </source>
</reference>
<dbReference type="SUPFAM" id="SSF55608">
    <property type="entry name" value="Homing endonucleases"/>
    <property type="match status" value="2"/>
</dbReference>
<dbReference type="GO" id="GO:0005739">
    <property type="term" value="C:mitochondrion"/>
    <property type="evidence" value="ECO:0007669"/>
    <property type="project" value="UniProtKB-ARBA"/>
</dbReference>
<geneLocation type="mitochondrion" evidence="2"/>
<feature type="domain" description="Homing endonuclease LAGLIDADG" evidence="1">
    <location>
        <begin position="13"/>
        <end position="89"/>
    </location>
</feature>
<dbReference type="GeneID" id="20466188"/>
<dbReference type="EMBL" id="KM382275">
    <property type="protein sequence ID" value="AIO05737.1"/>
    <property type="molecule type" value="Genomic_DNA"/>
</dbReference>
<dbReference type="RefSeq" id="YP_009059687.1">
    <property type="nucleotide sequence ID" value="NC_024944.1"/>
</dbReference>
<gene>
    <name evidence="2" type="primary">orf59</name>
</gene>
<dbReference type="GO" id="GO:0004519">
    <property type="term" value="F:endonuclease activity"/>
    <property type="evidence" value="ECO:0007669"/>
    <property type="project" value="UniProtKB-KW"/>
</dbReference>
<dbReference type="PANTHER" id="PTHR36181">
    <property type="entry name" value="INTRON-ENCODED ENDONUCLEASE AI3-RELATED"/>
    <property type="match status" value="1"/>
</dbReference>
<feature type="domain" description="Homing endonuclease LAGLIDADG" evidence="1">
    <location>
        <begin position="146"/>
        <end position="235"/>
    </location>
</feature>
<organism evidence="2">
    <name type="scientific">Parasitella parasitica</name>
    <dbReference type="NCBI Taxonomy" id="35722"/>
    <lineage>
        <taxon>Eukaryota</taxon>
        <taxon>Fungi</taxon>
        <taxon>Fungi incertae sedis</taxon>
        <taxon>Mucoromycota</taxon>
        <taxon>Mucoromycotina</taxon>
        <taxon>Mucoromycetes</taxon>
        <taxon>Mucorales</taxon>
        <taxon>Mucorineae</taxon>
        <taxon>Mucoraceae</taxon>
        <taxon>Parasitella</taxon>
    </lineage>
</organism>
<accession>A0A088S6T6</accession>
<evidence type="ECO:0000313" key="2">
    <source>
        <dbReference type="EMBL" id="AIO05737.1"/>
    </source>
</evidence>
<dbReference type="AlphaFoldDB" id="A0A088S6T6"/>
<protein>
    <submittedName>
        <fullName evidence="2">LAGLIDADG/HNH endonuclease</fullName>
    </submittedName>
</protein>
<keyword evidence="2" id="KW-0540">Nuclease</keyword>
<dbReference type="PANTHER" id="PTHR36181:SF2">
    <property type="entry name" value="INTRON-ENCODED ENDONUCLEASE AI3-RELATED"/>
    <property type="match status" value="1"/>
</dbReference>
<name>A0A088S6T6_9FUNG</name>
<dbReference type="InterPro" id="IPR004860">
    <property type="entry name" value="LAGLIDADG_dom"/>
</dbReference>
<dbReference type="Pfam" id="PF00961">
    <property type="entry name" value="LAGLIDADG_1"/>
    <property type="match status" value="2"/>
</dbReference>
<proteinExistence type="predicted"/>